<dbReference type="CDD" id="cd20405">
    <property type="entry name" value="Tudor_Agenet_AtDUF_rpt1_3"/>
    <property type="match status" value="2"/>
</dbReference>
<reference evidence="3" key="1">
    <citation type="journal article" date="2017" name="Front. Plant Sci.">
        <title>Climate Clever Clovers: New Paradigm to Reduce the Environmental Footprint of Ruminants by Breeding Low Methanogenic Forages Utilizing Haplotype Variation.</title>
        <authorList>
            <person name="Kaur P."/>
            <person name="Appels R."/>
            <person name="Bayer P.E."/>
            <person name="Keeble-Gagnere G."/>
            <person name="Wang J."/>
            <person name="Hirakawa H."/>
            <person name="Shirasawa K."/>
            <person name="Vercoe P."/>
            <person name="Stefanova K."/>
            <person name="Durmic Z."/>
            <person name="Nichols P."/>
            <person name="Revell C."/>
            <person name="Isobe S.N."/>
            <person name="Edwards D."/>
            <person name="Erskine W."/>
        </authorList>
    </citation>
    <scope>NUCLEOTIDE SEQUENCE [LARGE SCALE GENOMIC DNA]</scope>
    <source>
        <strain evidence="3">cv. Daliak</strain>
    </source>
</reference>
<dbReference type="OrthoDB" id="1397456at2759"/>
<dbReference type="Proteomes" id="UP000242715">
    <property type="component" value="Unassembled WGS sequence"/>
</dbReference>
<keyword evidence="3" id="KW-1185">Reference proteome</keyword>
<gene>
    <name evidence="2" type="ORF">TSUD_397710</name>
</gene>
<accession>A0A2Z6NXH2</accession>
<evidence type="ECO:0000259" key="1">
    <source>
        <dbReference type="SMART" id="SM00743"/>
    </source>
</evidence>
<evidence type="ECO:0000313" key="2">
    <source>
        <dbReference type="EMBL" id="GAU40635.1"/>
    </source>
</evidence>
<organism evidence="2 3">
    <name type="scientific">Trifolium subterraneum</name>
    <name type="common">Subterranean clover</name>
    <dbReference type="NCBI Taxonomy" id="3900"/>
    <lineage>
        <taxon>Eukaryota</taxon>
        <taxon>Viridiplantae</taxon>
        <taxon>Streptophyta</taxon>
        <taxon>Embryophyta</taxon>
        <taxon>Tracheophyta</taxon>
        <taxon>Spermatophyta</taxon>
        <taxon>Magnoliopsida</taxon>
        <taxon>eudicotyledons</taxon>
        <taxon>Gunneridae</taxon>
        <taxon>Pentapetalae</taxon>
        <taxon>rosids</taxon>
        <taxon>fabids</taxon>
        <taxon>Fabales</taxon>
        <taxon>Fabaceae</taxon>
        <taxon>Papilionoideae</taxon>
        <taxon>50 kb inversion clade</taxon>
        <taxon>NPAAA clade</taxon>
        <taxon>Hologalegina</taxon>
        <taxon>IRL clade</taxon>
        <taxon>Trifolieae</taxon>
        <taxon>Trifolium</taxon>
    </lineage>
</organism>
<dbReference type="InterPro" id="IPR014002">
    <property type="entry name" value="Agenet_dom_plant"/>
</dbReference>
<evidence type="ECO:0000313" key="3">
    <source>
        <dbReference type="Proteomes" id="UP000242715"/>
    </source>
</evidence>
<protein>
    <recommendedName>
        <fullName evidence="1">Agenet domain-containing protein</fullName>
    </recommendedName>
</protein>
<dbReference type="InterPro" id="IPR008395">
    <property type="entry name" value="Agenet-like_dom"/>
</dbReference>
<feature type="domain" description="Agenet" evidence="1">
    <location>
        <begin position="348"/>
        <end position="404"/>
    </location>
</feature>
<feature type="domain" description="Agenet" evidence="1">
    <location>
        <begin position="277"/>
        <end position="345"/>
    </location>
</feature>
<dbReference type="Pfam" id="PF05641">
    <property type="entry name" value="Agenet"/>
    <property type="match status" value="2"/>
</dbReference>
<dbReference type="Gene3D" id="2.30.30.140">
    <property type="match status" value="2"/>
</dbReference>
<feature type="domain" description="Agenet" evidence="1">
    <location>
        <begin position="160"/>
        <end position="215"/>
    </location>
</feature>
<dbReference type="AlphaFoldDB" id="A0A2Z6NXH2"/>
<dbReference type="CDD" id="cd20406">
    <property type="entry name" value="Tudor_Agenet_AtDUF_rpt2_4"/>
    <property type="match status" value="1"/>
</dbReference>
<dbReference type="PANTHER" id="PTHR31917:SF147">
    <property type="entry name" value="AGENET DOMAIN-CONTAINING PROTEIN"/>
    <property type="match status" value="1"/>
</dbReference>
<dbReference type="PANTHER" id="PTHR31917">
    <property type="entry name" value="AGENET DOMAIN-CONTAINING PROTEIN-RELATED"/>
    <property type="match status" value="1"/>
</dbReference>
<name>A0A2Z6NXH2_TRISU</name>
<feature type="domain" description="Agenet" evidence="1">
    <location>
        <begin position="88"/>
        <end position="157"/>
    </location>
</feature>
<dbReference type="SMART" id="SM00743">
    <property type="entry name" value="Agenet"/>
    <property type="match status" value="4"/>
</dbReference>
<dbReference type="EMBL" id="DF973818">
    <property type="protein sequence ID" value="GAU40635.1"/>
    <property type="molecule type" value="Genomic_DNA"/>
</dbReference>
<proteinExistence type="predicted"/>
<sequence length="424" mass="49673">MMKECDYLYASSVMHKPKKRLREFGDTVDCNRYSLDDSVTVDQCALRLHRLINGDWIPPLLQAQAKPPEMKKKPKFIIKFTGKSKNESKFKSGETVEVSNDGEGYKGAWFVATVIDKLEKERFVVEYKDLVTNDDGTRLLKEEIDAKFIRPCPPHVPNFGSFKKLQEVGAWYNDAWWEGVVVELVNTTECFVRFMDNEVLKIECLKLRPHQDWINGKWIMSSKEPSELVKKFGDVIPKANNLAGTKLILKYPILCENAKQPTSVITRTLYTRRKFDLQFYKGEKVEVRSDEKGHEGSWYTATVVDFLHNGKYLVEYLTLKTDDLTDQLKEEVNVSDIRPCPPDINRFCRFVTQQRVDVWYNDGWWEGVVSNVAHGFKYMVYFWTSNEELEFEHCYLRPHQDWIDGRWMLASSVVMLPMNEFRLY</sequence>